<organism evidence="1 2">
    <name type="scientific">Kaistia defluvii</name>
    <dbReference type="NCBI Taxonomy" id="410841"/>
    <lineage>
        <taxon>Bacteria</taxon>
        <taxon>Pseudomonadati</taxon>
        <taxon>Pseudomonadota</taxon>
        <taxon>Alphaproteobacteria</taxon>
        <taxon>Hyphomicrobiales</taxon>
        <taxon>Kaistiaceae</taxon>
        <taxon>Kaistia</taxon>
    </lineage>
</organism>
<gene>
    <name evidence="1" type="ORF">ABIE08_001400</name>
</gene>
<proteinExistence type="predicted"/>
<protein>
    <submittedName>
        <fullName evidence="1">Uncharacterized protein</fullName>
    </submittedName>
</protein>
<comment type="caution">
    <text evidence="1">The sequence shown here is derived from an EMBL/GenBank/DDBJ whole genome shotgun (WGS) entry which is preliminary data.</text>
</comment>
<sequence length="32" mass="3433">MAGFYEPDAILVSANGEPQRGLSAIRAELLKD</sequence>
<evidence type="ECO:0000313" key="2">
    <source>
        <dbReference type="Proteomes" id="UP001549321"/>
    </source>
</evidence>
<dbReference type="Proteomes" id="UP001549321">
    <property type="component" value="Unassembled WGS sequence"/>
</dbReference>
<dbReference type="EMBL" id="JBEPSM010000001">
    <property type="protein sequence ID" value="MET4633487.1"/>
    <property type="molecule type" value="Genomic_DNA"/>
</dbReference>
<name>A0ABV2QWT5_9HYPH</name>
<accession>A0ABV2QWT5</accession>
<reference evidence="1 2" key="1">
    <citation type="submission" date="2024-06" db="EMBL/GenBank/DDBJ databases">
        <title>Sorghum-associated microbial communities from plants grown in Nebraska, USA.</title>
        <authorList>
            <person name="Schachtman D."/>
        </authorList>
    </citation>
    <scope>NUCLEOTIDE SEQUENCE [LARGE SCALE GENOMIC DNA]</scope>
    <source>
        <strain evidence="1 2">3207</strain>
    </source>
</reference>
<keyword evidence="2" id="KW-1185">Reference proteome</keyword>
<evidence type="ECO:0000313" key="1">
    <source>
        <dbReference type="EMBL" id="MET4633487.1"/>
    </source>
</evidence>